<dbReference type="InterPro" id="IPR016032">
    <property type="entry name" value="Sig_transdc_resp-reg_C-effctor"/>
</dbReference>
<dbReference type="EMBL" id="BAAAKJ010000183">
    <property type="protein sequence ID" value="GAA1396861.1"/>
    <property type="molecule type" value="Genomic_DNA"/>
</dbReference>
<dbReference type="Proteomes" id="UP001499863">
    <property type="component" value="Unassembled WGS sequence"/>
</dbReference>
<sequence length="254" mass="28502">MSLSSVWQRQALELLTHAVAIPTDFAELAEAFHGPDKIGGPIEYLHGKAVINQRLQQEMAAGMTEGLAMQPGGPRPPELLAAGLERDLKSLQRGASMRTIYNASTRYHQPTREYVARLAREGYQFRTLDEPYARLLIVDRRLAVLPVDGDDVAAFVRDPAVITFLVEEVFERNWSRALAFDGDATVPQEVVSRLRQTIIDLLLSGTNHRVIARRLGISERTLARHIAEMRDDYDVDSLFQLGYVLGRASHQKND</sequence>
<dbReference type="InterPro" id="IPR036388">
    <property type="entry name" value="WH-like_DNA-bd_sf"/>
</dbReference>
<gene>
    <name evidence="1" type="ORF">GCM10009639_33500</name>
</gene>
<reference evidence="1 2" key="1">
    <citation type="journal article" date="2019" name="Int. J. Syst. Evol. Microbiol.">
        <title>The Global Catalogue of Microorganisms (GCM) 10K type strain sequencing project: providing services to taxonomists for standard genome sequencing and annotation.</title>
        <authorList>
            <consortium name="The Broad Institute Genomics Platform"/>
            <consortium name="The Broad Institute Genome Sequencing Center for Infectious Disease"/>
            <person name="Wu L."/>
            <person name="Ma J."/>
        </authorList>
    </citation>
    <scope>NUCLEOTIDE SEQUENCE [LARGE SCALE GENOMIC DNA]</scope>
    <source>
        <strain evidence="1 2">JCM 12393</strain>
    </source>
</reference>
<evidence type="ECO:0000313" key="2">
    <source>
        <dbReference type="Proteomes" id="UP001499863"/>
    </source>
</evidence>
<proteinExistence type="predicted"/>
<accession>A0ABN1Y3D5</accession>
<dbReference type="InterPro" id="IPR051797">
    <property type="entry name" value="TrmB-like"/>
</dbReference>
<dbReference type="PANTHER" id="PTHR34293">
    <property type="entry name" value="HTH-TYPE TRANSCRIPTIONAL REGULATOR TRMBL2"/>
    <property type="match status" value="1"/>
</dbReference>
<comment type="caution">
    <text evidence="1">The sequence shown here is derived from an EMBL/GenBank/DDBJ whole genome shotgun (WGS) entry which is preliminary data.</text>
</comment>
<evidence type="ECO:0000313" key="1">
    <source>
        <dbReference type="EMBL" id="GAA1396861.1"/>
    </source>
</evidence>
<dbReference type="PANTHER" id="PTHR34293:SF1">
    <property type="entry name" value="HTH-TYPE TRANSCRIPTIONAL REGULATOR TRMBL2"/>
    <property type="match status" value="1"/>
</dbReference>
<dbReference type="Gene3D" id="1.10.10.10">
    <property type="entry name" value="Winged helix-like DNA-binding domain superfamily/Winged helix DNA-binding domain"/>
    <property type="match status" value="1"/>
</dbReference>
<name>A0ABN1Y3D5_9ACTN</name>
<protein>
    <submittedName>
        <fullName evidence="1">Uncharacterized protein</fullName>
    </submittedName>
</protein>
<organism evidence="1 2">
    <name type="scientific">Kitasatospora putterlickiae</name>
    <dbReference type="NCBI Taxonomy" id="221725"/>
    <lineage>
        <taxon>Bacteria</taxon>
        <taxon>Bacillati</taxon>
        <taxon>Actinomycetota</taxon>
        <taxon>Actinomycetes</taxon>
        <taxon>Kitasatosporales</taxon>
        <taxon>Streptomycetaceae</taxon>
        <taxon>Kitasatospora</taxon>
    </lineage>
</organism>
<dbReference type="SUPFAM" id="SSF46894">
    <property type="entry name" value="C-terminal effector domain of the bipartite response regulators"/>
    <property type="match status" value="1"/>
</dbReference>
<keyword evidence="2" id="KW-1185">Reference proteome</keyword>